<sequence length="116" mass="12439">MPEKKIFAAAGISTSLDTVLATTLGTNYHSRLKKSNPNLLSEKSLSNNSSKSSSGSSLTLTNNNHNNNSLNCANGNVNQYPHHQFYCSQISQISTSANWNSTASRSSLCSQKVSKA</sequence>
<organism evidence="2 3">
    <name type="scientific">Polypedilum vanderplanki</name>
    <name type="common">Sleeping chironomid midge</name>
    <dbReference type="NCBI Taxonomy" id="319348"/>
    <lineage>
        <taxon>Eukaryota</taxon>
        <taxon>Metazoa</taxon>
        <taxon>Ecdysozoa</taxon>
        <taxon>Arthropoda</taxon>
        <taxon>Hexapoda</taxon>
        <taxon>Insecta</taxon>
        <taxon>Pterygota</taxon>
        <taxon>Neoptera</taxon>
        <taxon>Endopterygota</taxon>
        <taxon>Diptera</taxon>
        <taxon>Nematocera</taxon>
        <taxon>Chironomoidea</taxon>
        <taxon>Chironomidae</taxon>
        <taxon>Chironominae</taxon>
        <taxon>Polypedilum</taxon>
        <taxon>Polypedilum</taxon>
    </lineage>
</organism>
<protein>
    <submittedName>
        <fullName evidence="2">Uncharacterized protein</fullName>
    </submittedName>
</protein>
<evidence type="ECO:0000313" key="2">
    <source>
        <dbReference type="EMBL" id="KAG5677194.1"/>
    </source>
</evidence>
<dbReference type="EMBL" id="JADBJN010000002">
    <property type="protein sequence ID" value="KAG5677194.1"/>
    <property type="molecule type" value="Genomic_DNA"/>
</dbReference>
<evidence type="ECO:0000256" key="1">
    <source>
        <dbReference type="SAM" id="MobiDB-lite"/>
    </source>
</evidence>
<feature type="compositionally biased region" description="Low complexity" evidence="1">
    <location>
        <begin position="35"/>
        <end position="74"/>
    </location>
</feature>
<proteinExistence type="predicted"/>
<comment type="caution">
    <text evidence="2">The sequence shown here is derived from an EMBL/GenBank/DDBJ whole genome shotgun (WGS) entry which is preliminary data.</text>
</comment>
<name>A0A9J6C5A4_POLVA</name>
<keyword evidence="3" id="KW-1185">Reference proteome</keyword>
<gene>
    <name evidence="2" type="ORF">PVAND_006974</name>
</gene>
<feature type="region of interest" description="Disordered" evidence="1">
    <location>
        <begin position="31"/>
        <end position="74"/>
    </location>
</feature>
<evidence type="ECO:0000313" key="3">
    <source>
        <dbReference type="Proteomes" id="UP001107558"/>
    </source>
</evidence>
<dbReference type="Proteomes" id="UP001107558">
    <property type="component" value="Chromosome 2"/>
</dbReference>
<reference evidence="2" key="1">
    <citation type="submission" date="2021-03" db="EMBL/GenBank/DDBJ databases">
        <title>Chromosome level genome of the anhydrobiotic midge Polypedilum vanderplanki.</title>
        <authorList>
            <person name="Yoshida Y."/>
            <person name="Kikawada T."/>
            <person name="Gusev O."/>
        </authorList>
    </citation>
    <scope>NUCLEOTIDE SEQUENCE</scope>
    <source>
        <strain evidence="2">NIAS01</strain>
        <tissue evidence="2">Whole body or cell culture</tissue>
    </source>
</reference>
<accession>A0A9J6C5A4</accession>
<dbReference type="AlphaFoldDB" id="A0A9J6C5A4"/>